<protein>
    <submittedName>
        <fullName evidence="1">Uncharacterized protein</fullName>
    </submittedName>
</protein>
<name>A0A1H9P1M1_9PSEU</name>
<evidence type="ECO:0000313" key="1">
    <source>
        <dbReference type="EMBL" id="SER42194.1"/>
    </source>
</evidence>
<dbReference type="STRING" id="402600.SAMN05216188_111113"/>
<gene>
    <name evidence="1" type="ORF">SAMN05216188_111113</name>
</gene>
<sequence length="30" mass="3108">MTNATTCDVARQRITALALSGPHRPEPSGG</sequence>
<keyword evidence="2" id="KW-1185">Reference proteome</keyword>
<reference evidence="2" key="1">
    <citation type="submission" date="2016-10" db="EMBL/GenBank/DDBJ databases">
        <authorList>
            <person name="Varghese N."/>
            <person name="Submissions S."/>
        </authorList>
    </citation>
    <scope>NUCLEOTIDE SEQUENCE [LARGE SCALE GENOMIC DNA]</scope>
    <source>
        <strain evidence="2">CGMCC 4.3525</strain>
    </source>
</reference>
<dbReference type="EMBL" id="FOFR01000011">
    <property type="protein sequence ID" value="SER42194.1"/>
    <property type="molecule type" value="Genomic_DNA"/>
</dbReference>
<accession>A0A1H9P1M1</accession>
<organism evidence="1 2">
    <name type="scientific">Lentzea xinjiangensis</name>
    <dbReference type="NCBI Taxonomy" id="402600"/>
    <lineage>
        <taxon>Bacteria</taxon>
        <taxon>Bacillati</taxon>
        <taxon>Actinomycetota</taxon>
        <taxon>Actinomycetes</taxon>
        <taxon>Pseudonocardiales</taxon>
        <taxon>Pseudonocardiaceae</taxon>
        <taxon>Lentzea</taxon>
    </lineage>
</organism>
<evidence type="ECO:0000313" key="2">
    <source>
        <dbReference type="Proteomes" id="UP000199352"/>
    </source>
</evidence>
<dbReference type="Proteomes" id="UP000199352">
    <property type="component" value="Unassembled WGS sequence"/>
</dbReference>
<proteinExistence type="predicted"/>
<dbReference type="AlphaFoldDB" id="A0A1H9P1M1"/>